<evidence type="ECO:0000313" key="3">
    <source>
        <dbReference type="Proteomes" id="UP000184428"/>
    </source>
</evidence>
<sequence>MNRFLQVKQILDDAVGGPGTPVGGPHRAFWRNQTRDQFVAFRILGLPIVTLGNGAGSNLVKALRGQNPFGQDTGTPGATFRRMPAGRPPVPDESIDVIATWVDDGCPEDVGEIGGIEASVEGAPSSRAFLIVPEAATPIPGRLTLRTVDGSQGDVVVRVRAGSGAGVQVSPATVHVSAAATDATLTATSPSAAVNDTTIEVVQGTTVLASLALTAVTRPAVRFRGTFQCRLPTDPDAFDHPWGENSNFGVFAVQGPDPDHPDEPPLDRIVRFHDGVALRPFCEPIGVNVTSIEARVGSDTVRFDVGDPVIGLPVRLGAACVFDGRNGAFAPDGFEPISDFRLELGTVFSGASAPAVPRLSPADPPGSTAPYADGVVLPDADPSADRPGDFGIPAATWAENAWNTIATKLSRLVAQQPADERAGRIRDRRIREHTDTRPSHGLDAIASPLQFMMRYTGLIDREVAVASQPHGALAFLAGLPAVRFTAAFLAFDTDCQTGRVTGTLDAPESPGGAAVQPSAPTEAARQGLQAVAQPGLQPTAQAGLRRVPLDQQ</sequence>
<dbReference type="Proteomes" id="UP000184428">
    <property type="component" value="Unassembled WGS sequence"/>
</dbReference>
<organism evidence="2 3">
    <name type="scientific">Geodermatophilus obscurus</name>
    <dbReference type="NCBI Taxonomy" id="1861"/>
    <lineage>
        <taxon>Bacteria</taxon>
        <taxon>Bacillati</taxon>
        <taxon>Actinomycetota</taxon>
        <taxon>Actinomycetes</taxon>
        <taxon>Geodermatophilales</taxon>
        <taxon>Geodermatophilaceae</taxon>
        <taxon>Geodermatophilus</taxon>
    </lineage>
</organism>
<accession>A0A1M7UXI0</accession>
<gene>
    <name evidence="2" type="ORF">SAMN05660350_04204</name>
</gene>
<proteinExistence type="predicted"/>
<dbReference type="RefSeq" id="WP_072920608.1">
    <property type="nucleotide sequence ID" value="NZ_FRDM01000036.1"/>
</dbReference>
<dbReference type="AlphaFoldDB" id="A0A1M7UXI0"/>
<feature type="region of interest" description="Disordered" evidence="1">
    <location>
        <begin position="501"/>
        <end position="552"/>
    </location>
</feature>
<name>A0A1M7UXI0_9ACTN</name>
<evidence type="ECO:0000256" key="1">
    <source>
        <dbReference type="SAM" id="MobiDB-lite"/>
    </source>
</evidence>
<reference evidence="2 3" key="1">
    <citation type="submission" date="2016-12" db="EMBL/GenBank/DDBJ databases">
        <authorList>
            <person name="Song W.-J."/>
            <person name="Kurnit D.M."/>
        </authorList>
    </citation>
    <scope>NUCLEOTIDE SEQUENCE [LARGE SCALE GENOMIC DNA]</scope>
    <source>
        <strain evidence="2 3">DSM 43162</strain>
    </source>
</reference>
<protein>
    <submittedName>
        <fullName evidence="2">Uncharacterized protein</fullName>
    </submittedName>
</protein>
<evidence type="ECO:0000313" key="2">
    <source>
        <dbReference type="EMBL" id="SHN87664.1"/>
    </source>
</evidence>
<dbReference type="EMBL" id="FRDM01000036">
    <property type="protein sequence ID" value="SHN87664.1"/>
    <property type="molecule type" value="Genomic_DNA"/>
</dbReference>